<organism evidence="1 2">
    <name type="scientific">Naganishia onofrii</name>
    <dbReference type="NCBI Taxonomy" id="1851511"/>
    <lineage>
        <taxon>Eukaryota</taxon>
        <taxon>Fungi</taxon>
        <taxon>Dikarya</taxon>
        <taxon>Basidiomycota</taxon>
        <taxon>Agaricomycotina</taxon>
        <taxon>Tremellomycetes</taxon>
        <taxon>Filobasidiales</taxon>
        <taxon>Filobasidiaceae</taxon>
        <taxon>Naganishia</taxon>
    </lineage>
</organism>
<accession>A0ACC2XVR3</accession>
<name>A0ACC2XVR3_9TREE</name>
<evidence type="ECO:0000313" key="2">
    <source>
        <dbReference type="Proteomes" id="UP001234202"/>
    </source>
</evidence>
<comment type="caution">
    <text evidence="1">The sequence shown here is derived from an EMBL/GenBank/DDBJ whole genome shotgun (WGS) entry which is preliminary data.</text>
</comment>
<sequence length="363" mass="41326">MPPRKTRVSKKKAEKEVVEPVVEETPEVTAEDQSTEAAPVPTEKQVEKPSKGKGKAASTITESSIGEETKDGEEDVSAETNEVAKGGKVSQEERLAKLKELRMRMNQSTLDNRKTLIEDHQKTRTTAREVARLEKQKRLAENLREKINADEAGDDVQRKKNWNYSIEQNERWEERMKLNEEKGRREFNVYADEAAGFERRYLRDTSQLKVNMTAYRKQKEVALGLPAGTLVPVEVKSNAVATSSSKASAGTGEAYGEANSLSYAKDRPSDDAIDNVVSDMNAAYDRKNKAAKKRRTADEDEQGDVTYINQRNKVFNQKINRFFDKYTQEYVFNLFACRTLWAHSLAFNSYFRIRDNFERGTAL</sequence>
<protein>
    <submittedName>
        <fullName evidence="1">Uncharacterized protein</fullName>
    </submittedName>
</protein>
<proteinExistence type="predicted"/>
<evidence type="ECO:0000313" key="1">
    <source>
        <dbReference type="EMBL" id="KAJ9127993.1"/>
    </source>
</evidence>
<dbReference type="Proteomes" id="UP001234202">
    <property type="component" value="Unassembled WGS sequence"/>
</dbReference>
<keyword evidence="2" id="KW-1185">Reference proteome</keyword>
<gene>
    <name evidence="1" type="ORF">QFC24_000280</name>
</gene>
<reference evidence="1" key="1">
    <citation type="submission" date="2023-04" db="EMBL/GenBank/DDBJ databases">
        <title>Draft Genome sequencing of Naganishia species isolated from polar environments using Oxford Nanopore Technology.</title>
        <authorList>
            <person name="Leo P."/>
            <person name="Venkateswaran K."/>
        </authorList>
    </citation>
    <scope>NUCLEOTIDE SEQUENCE</scope>
    <source>
        <strain evidence="1">DBVPG 5303</strain>
    </source>
</reference>
<dbReference type="EMBL" id="JASBWV010000001">
    <property type="protein sequence ID" value="KAJ9127993.1"/>
    <property type="molecule type" value="Genomic_DNA"/>
</dbReference>